<sequence>MEPSTELDIGQYLGHIPRGYVTYFLGITVIYLLYRWSIATDIPYINGIPEIPGALPIFGHLLSLGEDHATWCEKKWREYGWSVFQIRLGNTRAVVVNSFDDCRKMLVGHQSAVIDRPTLYTFHGVISSTQGFTIGSSPWDDSCKNKRKAAGAALGRPALGRYHPMFDLESYCIVRDLHRDSKNGALELNIRPFIQRYALNTTLTLCYGIRMDEVYDELLREILYVGSAISLLRSASENYQDYIPILRYVPNNKKNARSKELRARRDDYLNLLLDKVRAMIKKGTDKPCISGAILKDEETKLTGVEVSSICLSLVSGGFETIPGTLTSCIGSLSTPEGQVWQDRAYEDIKRFYPDIKQAWTSSYQEEKIPYINAIIKEAGRFYTVSAMSLPRKTVTEVNWNGAIIPPKTMILINAQAGNHDHFGPDASKFDPERWLSSLDPPTEKRSTGLNHLSFGAGSRACSGQLIAQRLLYTALIRILSSYKIVASETEPPNTDYVEYNQFKTALVAIPKDFKGLVTNGAKVYICALSTDPIREKVEELNSLGKDAGGSAEGIVCDLTSKEAISALASQISKRESYIDILVSNAGIRRDPPEQCDVLTASLQGLQASMWSSKYSDWEDTFRINTTAHYFLSVALFPLLAAAADMTLPDGRKGRDEGRGVIVVTSSCASLHNCTNVDLTSYATSKAGTDHLVRLLASKFQRWYVRVCGINPGFVPSNMNPVGEEGNMFSALFDKVPAKRAGRTEDIAGTVLYLCGLAGAYVNGVSLCVDGGRILLANGQE</sequence>
<evidence type="ECO:0000313" key="7">
    <source>
        <dbReference type="EMBL" id="GAD93160.1"/>
    </source>
</evidence>
<evidence type="ECO:0000256" key="6">
    <source>
        <dbReference type="SAM" id="Phobius"/>
    </source>
</evidence>
<keyword evidence="4" id="KW-0560">Oxidoreductase</keyword>
<gene>
    <name evidence="7" type="ORF">PVAR5_1766</name>
</gene>
<dbReference type="AlphaFoldDB" id="V5HU89"/>
<dbReference type="GO" id="GO:0004497">
    <property type="term" value="F:monooxygenase activity"/>
    <property type="evidence" value="ECO:0007669"/>
    <property type="project" value="InterPro"/>
</dbReference>
<dbReference type="eggNOG" id="KOG0725">
    <property type="taxonomic scope" value="Eukaryota"/>
</dbReference>
<keyword evidence="6" id="KW-1133">Transmembrane helix</keyword>
<dbReference type="PRINTS" id="PR00081">
    <property type="entry name" value="GDHRDH"/>
</dbReference>
<dbReference type="InterPro" id="IPR050364">
    <property type="entry name" value="Cytochrome_P450_fung"/>
</dbReference>
<proteinExistence type="inferred from homology"/>
<protein>
    <submittedName>
        <fullName evidence="7">Cytochrome P450, putative</fullName>
    </submittedName>
</protein>
<dbReference type="Proteomes" id="UP000018001">
    <property type="component" value="Unassembled WGS sequence"/>
</dbReference>
<dbReference type="EMBL" id="BAUL01000048">
    <property type="protein sequence ID" value="GAD93160.1"/>
    <property type="molecule type" value="Genomic_DNA"/>
</dbReference>
<dbReference type="CDD" id="cd05233">
    <property type="entry name" value="SDR_c"/>
    <property type="match status" value="1"/>
</dbReference>
<dbReference type="InterPro" id="IPR036291">
    <property type="entry name" value="NAD(P)-bd_dom_sf"/>
</dbReference>
<dbReference type="PANTHER" id="PTHR46300">
    <property type="entry name" value="P450, PUTATIVE (EUROFUNG)-RELATED-RELATED"/>
    <property type="match status" value="1"/>
</dbReference>
<dbReference type="Pfam" id="PF00067">
    <property type="entry name" value="p450"/>
    <property type="match status" value="1"/>
</dbReference>
<dbReference type="SUPFAM" id="SSF48264">
    <property type="entry name" value="Cytochrome P450"/>
    <property type="match status" value="1"/>
</dbReference>
<dbReference type="InterPro" id="IPR002347">
    <property type="entry name" value="SDR_fam"/>
</dbReference>
<dbReference type="Gene3D" id="3.40.50.720">
    <property type="entry name" value="NAD(P)-binding Rossmann-like Domain"/>
    <property type="match status" value="1"/>
</dbReference>
<dbReference type="InParanoid" id="V5HU89"/>
<reference evidence="8" key="1">
    <citation type="journal article" date="2014" name="Genome Announc.">
        <title>Draft genome sequence of the formaldehyde-resistant fungus Byssochlamys spectabilis No. 5 (anamorph Paecilomyces variotii No. 5) (NBRC109023).</title>
        <authorList>
            <person name="Oka T."/>
            <person name="Ekino K."/>
            <person name="Fukuda K."/>
            <person name="Nomura Y."/>
        </authorList>
    </citation>
    <scope>NUCLEOTIDE SEQUENCE [LARGE SCALE GENOMIC DNA]</scope>
    <source>
        <strain evidence="8">No. 5 / NBRC 109023</strain>
    </source>
</reference>
<accession>V5HU89</accession>
<feature type="transmembrane region" description="Helical" evidence="6">
    <location>
        <begin position="20"/>
        <end position="38"/>
    </location>
</feature>
<dbReference type="PANTHER" id="PTHR46300:SF9">
    <property type="entry name" value="P450, PUTATIVE-RELATED"/>
    <property type="match status" value="1"/>
</dbReference>
<comment type="caution">
    <text evidence="7">The sequence shown here is derived from an EMBL/GenBank/DDBJ whole genome shotgun (WGS) entry which is preliminary data.</text>
</comment>
<dbReference type="InterPro" id="IPR020904">
    <property type="entry name" value="Sc_DH/Rdtase_CS"/>
</dbReference>
<evidence type="ECO:0000256" key="2">
    <source>
        <dbReference type="ARBA" id="ARBA00022723"/>
    </source>
</evidence>
<dbReference type="InterPro" id="IPR001128">
    <property type="entry name" value="Cyt_P450"/>
</dbReference>
<dbReference type="CDD" id="cd11066">
    <property type="entry name" value="CYP_PhacA-like"/>
    <property type="match status" value="1"/>
</dbReference>
<keyword evidence="3" id="KW-0521">NADP</keyword>
<evidence type="ECO:0000256" key="1">
    <source>
        <dbReference type="ARBA" id="ARBA00010617"/>
    </source>
</evidence>
<evidence type="ECO:0000313" key="8">
    <source>
        <dbReference type="Proteomes" id="UP000018001"/>
    </source>
</evidence>
<dbReference type="InterPro" id="IPR036396">
    <property type="entry name" value="Cyt_P450_sf"/>
</dbReference>
<comment type="similarity">
    <text evidence="1">Belongs to the cytochrome P450 family.</text>
</comment>
<keyword evidence="6" id="KW-0812">Transmembrane</keyword>
<dbReference type="Gene3D" id="1.10.630.10">
    <property type="entry name" value="Cytochrome P450"/>
    <property type="match status" value="1"/>
</dbReference>
<dbReference type="Pfam" id="PF13561">
    <property type="entry name" value="adh_short_C2"/>
    <property type="match status" value="1"/>
</dbReference>
<dbReference type="GO" id="GO:0020037">
    <property type="term" value="F:heme binding"/>
    <property type="evidence" value="ECO:0007669"/>
    <property type="project" value="InterPro"/>
</dbReference>
<dbReference type="HOGENOM" id="CLU_020024_0_0_1"/>
<keyword evidence="6" id="KW-0472">Membrane</keyword>
<keyword evidence="8" id="KW-1185">Reference proteome</keyword>
<keyword evidence="5" id="KW-0408">Iron</keyword>
<evidence type="ECO:0000256" key="5">
    <source>
        <dbReference type="ARBA" id="ARBA00023004"/>
    </source>
</evidence>
<evidence type="ECO:0000256" key="4">
    <source>
        <dbReference type="ARBA" id="ARBA00023002"/>
    </source>
</evidence>
<keyword evidence="2" id="KW-0479">Metal-binding</keyword>
<organism evidence="7 8">
    <name type="scientific">Byssochlamys spectabilis (strain No. 5 / NBRC 109023)</name>
    <name type="common">Paecilomyces variotii</name>
    <dbReference type="NCBI Taxonomy" id="1356009"/>
    <lineage>
        <taxon>Eukaryota</taxon>
        <taxon>Fungi</taxon>
        <taxon>Dikarya</taxon>
        <taxon>Ascomycota</taxon>
        <taxon>Pezizomycotina</taxon>
        <taxon>Eurotiomycetes</taxon>
        <taxon>Eurotiomycetidae</taxon>
        <taxon>Eurotiales</taxon>
        <taxon>Thermoascaceae</taxon>
        <taxon>Paecilomyces</taxon>
    </lineage>
</organism>
<dbReference type="GO" id="GO:0005506">
    <property type="term" value="F:iron ion binding"/>
    <property type="evidence" value="ECO:0007669"/>
    <property type="project" value="InterPro"/>
</dbReference>
<dbReference type="PROSITE" id="PS00061">
    <property type="entry name" value="ADH_SHORT"/>
    <property type="match status" value="1"/>
</dbReference>
<evidence type="ECO:0000256" key="3">
    <source>
        <dbReference type="ARBA" id="ARBA00022857"/>
    </source>
</evidence>
<dbReference type="GO" id="GO:0016705">
    <property type="term" value="F:oxidoreductase activity, acting on paired donors, with incorporation or reduction of molecular oxygen"/>
    <property type="evidence" value="ECO:0007669"/>
    <property type="project" value="InterPro"/>
</dbReference>
<dbReference type="OrthoDB" id="1055148at2759"/>
<dbReference type="eggNOG" id="KOG0156">
    <property type="taxonomic scope" value="Eukaryota"/>
</dbReference>
<name>V5HU89_BYSSN</name>
<dbReference type="SUPFAM" id="SSF51735">
    <property type="entry name" value="NAD(P)-binding Rossmann-fold domains"/>
    <property type="match status" value="1"/>
</dbReference>